<dbReference type="SUPFAM" id="SSF52172">
    <property type="entry name" value="CheY-like"/>
    <property type="match status" value="1"/>
</dbReference>
<dbReference type="InterPro" id="IPR000792">
    <property type="entry name" value="Tscrpt_reg_LuxR_C"/>
</dbReference>
<organism evidence="4 5">
    <name type="scientific">Paractinoplanes deccanensis</name>
    <dbReference type="NCBI Taxonomy" id="113561"/>
    <lineage>
        <taxon>Bacteria</taxon>
        <taxon>Bacillati</taxon>
        <taxon>Actinomycetota</taxon>
        <taxon>Actinomycetes</taxon>
        <taxon>Micromonosporales</taxon>
        <taxon>Micromonosporaceae</taxon>
        <taxon>Paractinoplanes</taxon>
    </lineage>
</organism>
<keyword evidence="1 4" id="KW-0238">DNA-binding</keyword>
<gene>
    <name evidence="4" type="ORF">Ade02nite_71680</name>
</gene>
<evidence type="ECO:0000259" key="3">
    <source>
        <dbReference type="PROSITE" id="PS50110"/>
    </source>
</evidence>
<keyword evidence="5" id="KW-1185">Reference proteome</keyword>
<dbReference type="SMART" id="SM00421">
    <property type="entry name" value="HTH_LUXR"/>
    <property type="match status" value="1"/>
</dbReference>
<dbReference type="RefSeq" id="WP_203773511.1">
    <property type="nucleotide sequence ID" value="NZ_BAAABO010000038.1"/>
</dbReference>
<dbReference type="Gene3D" id="3.40.50.2300">
    <property type="match status" value="1"/>
</dbReference>
<dbReference type="GO" id="GO:0003677">
    <property type="term" value="F:DNA binding"/>
    <property type="evidence" value="ECO:0007669"/>
    <property type="project" value="UniProtKB-KW"/>
</dbReference>
<feature type="domain" description="Response regulatory" evidence="3">
    <location>
        <begin position="4"/>
        <end position="113"/>
    </location>
</feature>
<dbReference type="EMBL" id="BOMI01000146">
    <property type="protein sequence ID" value="GID78527.1"/>
    <property type="molecule type" value="Genomic_DNA"/>
</dbReference>
<evidence type="ECO:0000313" key="4">
    <source>
        <dbReference type="EMBL" id="GID78527.1"/>
    </source>
</evidence>
<comment type="caution">
    <text evidence="4">The sequence shown here is derived from an EMBL/GenBank/DDBJ whole genome shotgun (WGS) entry which is preliminary data.</text>
</comment>
<proteinExistence type="predicted"/>
<accession>A0ABQ3YEW2</accession>
<evidence type="ECO:0000256" key="2">
    <source>
        <dbReference type="PROSITE-ProRule" id="PRU00169"/>
    </source>
</evidence>
<evidence type="ECO:0000256" key="1">
    <source>
        <dbReference type="ARBA" id="ARBA00023125"/>
    </source>
</evidence>
<dbReference type="InterPro" id="IPR001789">
    <property type="entry name" value="Sig_transdc_resp-reg_receiver"/>
</dbReference>
<dbReference type="SUPFAM" id="SSF46894">
    <property type="entry name" value="C-terminal effector domain of the bipartite response regulators"/>
    <property type="match status" value="1"/>
</dbReference>
<dbReference type="InterPro" id="IPR039420">
    <property type="entry name" value="WalR-like"/>
</dbReference>
<dbReference type="InterPro" id="IPR036388">
    <property type="entry name" value="WH-like_DNA-bd_sf"/>
</dbReference>
<protein>
    <submittedName>
        <fullName evidence="4">DNA-binding response regulator</fullName>
    </submittedName>
</protein>
<sequence length="200" mass="22274">MLVRIAVADPLPVFRHGVVEILRDAGFEPETPDDLFGWVRDEQTTVVVLTLKSEADWRTLEGLRRTASDLVLIALLEEMSVRDSVRALRAGAACVMARDATPAAFRERFRAVVRGESVVPVDVLRELTAPATDPAVPDEPSPAERHWLRGLAQGATVGRLAAEAGYSERMMFRLLRDLYTRMGARDRTDALIMAQHRGWL</sequence>
<reference evidence="4 5" key="1">
    <citation type="submission" date="2021-01" db="EMBL/GenBank/DDBJ databases">
        <title>Whole genome shotgun sequence of Actinoplanes deccanensis NBRC 13994.</title>
        <authorList>
            <person name="Komaki H."/>
            <person name="Tamura T."/>
        </authorList>
    </citation>
    <scope>NUCLEOTIDE SEQUENCE [LARGE SCALE GENOMIC DNA]</scope>
    <source>
        <strain evidence="4 5">NBRC 13994</strain>
    </source>
</reference>
<name>A0ABQ3YEW2_9ACTN</name>
<dbReference type="Proteomes" id="UP000609879">
    <property type="component" value="Unassembled WGS sequence"/>
</dbReference>
<dbReference type="InterPro" id="IPR011006">
    <property type="entry name" value="CheY-like_superfamily"/>
</dbReference>
<dbReference type="PANTHER" id="PTHR43214">
    <property type="entry name" value="TWO-COMPONENT RESPONSE REGULATOR"/>
    <property type="match status" value="1"/>
</dbReference>
<comment type="caution">
    <text evidence="2">Lacks conserved residue(s) required for the propagation of feature annotation.</text>
</comment>
<dbReference type="PROSITE" id="PS50110">
    <property type="entry name" value="RESPONSE_REGULATORY"/>
    <property type="match status" value="1"/>
</dbReference>
<dbReference type="Gene3D" id="1.10.10.10">
    <property type="entry name" value="Winged helix-like DNA-binding domain superfamily/Winged helix DNA-binding domain"/>
    <property type="match status" value="1"/>
</dbReference>
<dbReference type="InterPro" id="IPR016032">
    <property type="entry name" value="Sig_transdc_resp-reg_C-effctor"/>
</dbReference>
<evidence type="ECO:0000313" key="5">
    <source>
        <dbReference type="Proteomes" id="UP000609879"/>
    </source>
</evidence>